<feature type="transmembrane region" description="Helical" evidence="1">
    <location>
        <begin position="9"/>
        <end position="35"/>
    </location>
</feature>
<name>A0AAE9Z944_9GAMM</name>
<evidence type="ECO:0000313" key="2">
    <source>
        <dbReference type="EMBL" id="WDE08793.1"/>
    </source>
</evidence>
<evidence type="ECO:0008006" key="4">
    <source>
        <dbReference type="Google" id="ProtNLM"/>
    </source>
</evidence>
<evidence type="ECO:0000256" key="1">
    <source>
        <dbReference type="SAM" id="Phobius"/>
    </source>
</evidence>
<proteinExistence type="predicted"/>
<reference evidence="2 3" key="2">
    <citation type="journal article" date="2022" name="Mar. Drugs">
        <title>Bioassay-Guided Fractionation Leads to the Detection of Cholic Acid Generated by the Rare Thalassomonas sp.</title>
        <authorList>
            <person name="Pheiffer F."/>
            <person name="Schneider Y.K."/>
            <person name="Hansen E.H."/>
            <person name="Andersen J.H."/>
            <person name="Isaksson J."/>
            <person name="Busche T."/>
            <person name="R C."/>
            <person name="Kalinowski J."/>
            <person name="Zyl L.V."/>
            <person name="Trindade M."/>
        </authorList>
    </citation>
    <scope>NUCLEOTIDE SEQUENCE [LARGE SCALE GENOMIC DNA]</scope>
    <source>
        <strain evidence="2 3">XOM25</strain>
    </source>
</reference>
<accession>A0AAE9Z944</accession>
<dbReference type="RefSeq" id="WP_044842359.1">
    <property type="nucleotide sequence ID" value="NZ_CP059734.1"/>
</dbReference>
<sequence length="150" mass="17149">MKTNLKNSLLLKLPAITFFLLLTISSLIWFSYNIFHLLISVINHSDIIVFEKGATYMLGCGLGLGLLSFFMIYEMILKKKVTTALNKLATRLAIAFLAIMVILPQVTSFLVHRYVDNLGYIYCPEQSYHWLHNQSFIFAADINTCASFER</sequence>
<protein>
    <recommendedName>
        <fullName evidence="4">DUF1240 domain-containing protein</fullName>
    </recommendedName>
</protein>
<keyword evidence="1" id="KW-0472">Membrane</keyword>
<reference evidence="2 3" key="1">
    <citation type="journal article" date="2015" name="Genome Announc.">
        <title>Draft Genome Sequences of Marine Isolates of Thalassomonas viridans and Thalassomonas actiniarum.</title>
        <authorList>
            <person name="Olonade I."/>
            <person name="van Zyl L.J."/>
            <person name="Trindade M."/>
        </authorList>
    </citation>
    <scope>NUCLEOTIDE SEQUENCE [LARGE SCALE GENOMIC DNA]</scope>
    <source>
        <strain evidence="2 3">XOM25</strain>
    </source>
</reference>
<gene>
    <name evidence="2" type="ORF">SG34_033395</name>
</gene>
<dbReference type="AlphaFoldDB" id="A0AAE9Z944"/>
<keyword evidence="1" id="KW-0812">Transmembrane</keyword>
<keyword evidence="1" id="KW-1133">Transmembrane helix</keyword>
<organism evidence="2 3">
    <name type="scientific">Thalassomonas viridans</name>
    <dbReference type="NCBI Taxonomy" id="137584"/>
    <lineage>
        <taxon>Bacteria</taxon>
        <taxon>Pseudomonadati</taxon>
        <taxon>Pseudomonadota</taxon>
        <taxon>Gammaproteobacteria</taxon>
        <taxon>Alteromonadales</taxon>
        <taxon>Colwelliaceae</taxon>
        <taxon>Thalassomonas</taxon>
    </lineage>
</organism>
<evidence type="ECO:0000313" key="3">
    <source>
        <dbReference type="Proteomes" id="UP000032352"/>
    </source>
</evidence>
<feature type="transmembrane region" description="Helical" evidence="1">
    <location>
        <begin position="88"/>
        <end position="111"/>
    </location>
</feature>
<feature type="transmembrane region" description="Helical" evidence="1">
    <location>
        <begin position="55"/>
        <end position="76"/>
    </location>
</feature>
<dbReference type="EMBL" id="CP059734">
    <property type="protein sequence ID" value="WDE08793.1"/>
    <property type="molecule type" value="Genomic_DNA"/>
</dbReference>
<keyword evidence="3" id="KW-1185">Reference proteome</keyword>
<dbReference type="Proteomes" id="UP000032352">
    <property type="component" value="Chromosome pTvir"/>
</dbReference>
<dbReference type="KEGG" id="tvd:SG34_033395"/>